<gene>
    <name evidence="1" type="ORF">C8F04DRAFT_1257075</name>
</gene>
<name>A0AAD6T197_9AGAR</name>
<accession>A0AAD6T197</accession>
<protein>
    <submittedName>
        <fullName evidence="1">Uncharacterized protein</fullName>
    </submittedName>
</protein>
<sequence length="334" mass="37161">MSPRVALTEDYLYDQPFPTARLKDVLVAHTGQPPAHRKQSTLINKIVELQVSVDWVYVFSDDSDDPSAERAVDNLFRTYAKAEDPHKIIKPHTVTLTPAPLGAKILGDTTDEDMDVDTDLEPVFSTLLRNGPDLYAALTHCPSIDNDWTIQVLVKDCTKEPANPLTSFAVGVEVELKAYDPEKTNTSFYAEAAEVIHGLEHTRFCPAAPWDALWALPGYPWLVGPVARRHTDEAEIQFNSSEGIFREIPVTGSENALRLMVVFKHPTDTVREIPTLLHPAFDSEYNDQIKAYEGPGATKKEPLKEEELETKPLAFSKQSKAKAKISIEAQAKAV</sequence>
<evidence type="ECO:0000313" key="2">
    <source>
        <dbReference type="Proteomes" id="UP001218188"/>
    </source>
</evidence>
<reference evidence="1" key="1">
    <citation type="submission" date="2023-03" db="EMBL/GenBank/DDBJ databases">
        <title>Massive genome expansion in bonnet fungi (Mycena s.s.) driven by repeated elements and novel gene families across ecological guilds.</title>
        <authorList>
            <consortium name="Lawrence Berkeley National Laboratory"/>
            <person name="Harder C.B."/>
            <person name="Miyauchi S."/>
            <person name="Viragh M."/>
            <person name="Kuo A."/>
            <person name="Thoen E."/>
            <person name="Andreopoulos B."/>
            <person name="Lu D."/>
            <person name="Skrede I."/>
            <person name="Drula E."/>
            <person name="Henrissat B."/>
            <person name="Morin E."/>
            <person name="Kohler A."/>
            <person name="Barry K."/>
            <person name="LaButti K."/>
            <person name="Morin E."/>
            <person name="Salamov A."/>
            <person name="Lipzen A."/>
            <person name="Mereny Z."/>
            <person name="Hegedus B."/>
            <person name="Baldrian P."/>
            <person name="Stursova M."/>
            <person name="Weitz H."/>
            <person name="Taylor A."/>
            <person name="Grigoriev I.V."/>
            <person name="Nagy L.G."/>
            <person name="Martin F."/>
            <person name="Kauserud H."/>
        </authorList>
    </citation>
    <scope>NUCLEOTIDE SEQUENCE</scope>
    <source>
        <strain evidence="1">CBHHK200</strain>
    </source>
</reference>
<dbReference type="EMBL" id="JARJCM010000037">
    <property type="protein sequence ID" value="KAJ7037515.1"/>
    <property type="molecule type" value="Genomic_DNA"/>
</dbReference>
<dbReference type="AlphaFoldDB" id="A0AAD6T197"/>
<keyword evidence="2" id="KW-1185">Reference proteome</keyword>
<organism evidence="1 2">
    <name type="scientific">Mycena alexandri</name>
    <dbReference type="NCBI Taxonomy" id="1745969"/>
    <lineage>
        <taxon>Eukaryota</taxon>
        <taxon>Fungi</taxon>
        <taxon>Dikarya</taxon>
        <taxon>Basidiomycota</taxon>
        <taxon>Agaricomycotina</taxon>
        <taxon>Agaricomycetes</taxon>
        <taxon>Agaricomycetidae</taxon>
        <taxon>Agaricales</taxon>
        <taxon>Marasmiineae</taxon>
        <taxon>Mycenaceae</taxon>
        <taxon>Mycena</taxon>
    </lineage>
</organism>
<dbReference type="Proteomes" id="UP001218188">
    <property type="component" value="Unassembled WGS sequence"/>
</dbReference>
<comment type="caution">
    <text evidence="1">The sequence shown here is derived from an EMBL/GenBank/DDBJ whole genome shotgun (WGS) entry which is preliminary data.</text>
</comment>
<evidence type="ECO:0000313" key="1">
    <source>
        <dbReference type="EMBL" id="KAJ7037515.1"/>
    </source>
</evidence>
<proteinExistence type="predicted"/>